<dbReference type="eggNOG" id="ENOG502S3XU">
    <property type="taxonomic scope" value="Eukaryota"/>
</dbReference>
<dbReference type="PANTHER" id="PTHR37028">
    <property type="entry name" value="UNNAMED PRODUCT-RELATED"/>
    <property type="match status" value="1"/>
</dbReference>
<protein>
    <submittedName>
        <fullName evidence="3">Uncharacterized protein</fullName>
    </submittedName>
</protein>
<evidence type="ECO:0000313" key="3">
    <source>
        <dbReference type="EMBL" id="KNC54704.1"/>
    </source>
</evidence>
<gene>
    <name evidence="3" type="ORF">AMSG_01554</name>
</gene>
<feature type="compositionally biased region" description="Polar residues" evidence="2">
    <location>
        <begin position="190"/>
        <end position="199"/>
    </location>
</feature>
<feature type="region of interest" description="Disordered" evidence="2">
    <location>
        <begin position="277"/>
        <end position="322"/>
    </location>
</feature>
<dbReference type="AlphaFoldDB" id="A0A0L0DQX4"/>
<evidence type="ECO:0000313" key="4">
    <source>
        <dbReference type="Proteomes" id="UP000054408"/>
    </source>
</evidence>
<feature type="compositionally biased region" description="Low complexity" evidence="2">
    <location>
        <begin position="286"/>
        <end position="296"/>
    </location>
</feature>
<sequence length="588" mass="66524">MHGPPANTAARRSRHSKDKVRLEVEAEFEEQHTFRPQLSTSSKRIDTASREERLARLAEDKSKLYVEREKLRLQREQDEAKRLAAERKRRSSARRAGVQKSLKGRRSSSSEPVQERLYRAGVEAAESRRERLVAAQSELPQQCTFKPRVSKKKASRDSSRVPLYKRVTQVQRSKNARLHKLRMEVMEGDSNLTFKPQTNSKRRTTSNRKAPVFDRLANAAQVAEARKKKLEQDLEQERAEQYTFKPKISARSKALVATSTELGGDAFLERQKRYEERSRRMKAEAQAEAEAQLAEAFQPEINALPSEVRRSREEPSDPGESFLERCERMAVKDSARAQLLRANAEEEYYSQFTFQPKINPASRALAKDRSFAQLAESTAPKAAAAGDAVEAAFSEAHPFKPKLNSTSARAKSYLRDTSNLMARIEADRRAKEKALAAARLEREAAEMEECSFAPARVTASTSPEANRARPVQVKGLDRFMELQRMREAKEAEKRELERRAFSVSHAALVGRPPTADRSPPVGSHADVIYAARAPAPSVHAQHKPKPRPRSAYVPTTNASRQRELIRKILADEDLVPIGDDDAFMFDEE</sequence>
<evidence type="ECO:0000256" key="1">
    <source>
        <dbReference type="SAM" id="Coils"/>
    </source>
</evidence>
<reference evidence="3 4" key="1">
    <citation type="submission" date="2010-05" db="EMBL/GenBank/DDBJ databases">
        <title>The Genome Sequence of Thecamonas trahens ATCC 50062.</title>
        <authorList>
            <consortium name="The Broad Institute Genome Sequencing Platform"/>
            <person name="Russ C."/>
            <person name="Cuomo C."/>
            <person name="Shea T."/>
            <person name="Young S.K."/>
            <person name="Zeng Q."/>
            <person name="Koehrsen M."/>
            <person name="Haas B."/>
            <person name="Borodovsky M."/>
            <person name="Guigo R."/>
            <person name="Alvarado L."/>
            <person name="Berlin A."/>
            <person name="Bochicchio J."/>
            <person name="Borenstein D."/>
            <person name="Chapman S."/>
            <person name="Chen Z."/>
            <person name="Freedman E."/>
            <person name="Gellesch M."/>
            <person name="Goldberg J."/>
            <person name="Griggs A."/>
            <person name="Gujja S."/>
            <person name="Heilman E."/>
            <person name="Heiman D."/>
            <person name="Hepburn T."/>
            <person name="Howarth C."/>
            <person name="Jen D."/>
            <person name="Larson L."/>
            <person name="Mehta T."/>
            <person name="Park D."/>
            <person name="Pearson M."/>
            <person name="Roberts A."/>
            <person name="Saif S."/>
            <person name="Shenoy N."/>
            <person name="Sisk P."/>
            <person name="Stolte C."/>
            <person name="Sykes S."/>
            <person name="Thomson T."/>
            <person name="Walk T."/>
            <person name="White J."/>
            <person name="Yandava C."/>
            <person name="Burger G."/>
            <person name="Gray M.W."/>
            <person name="Holland P.W.H."/>
            <person name="King N."/>
            <person name="Lang F.B.F."/>
            <person name="Roger A.J."/>
            <person name="Ruiz-Trillo I."/>
            <person name="Lander E."/>
            <person name="Nusbaum C."/>
        </authorList>
    </citation>
    <scope>NUCLEOTIDE SEQUENCE [LARGE SCALE GENOMIC DNA]</scope>
    <source>
        <strain evidence="3 4">ATCC 50062</strain>
    </source>
</reference>
<feature type="coiled-coil region" evidence="1">
    <location>
        <begin position="421"/>
        <end position="450"/>
    </location>
</feature>
<feature type="region of interest" description="Disordered" evidence="2">
    <location>
        <begin position="533"/>
        <end position="558"/>
    </location>
</feature>
<keyword evidence="4" id="KW-1185">Reference proteome</keyword>
<dbReference type="OMA" id="QVNERSH"/>
<dbReference type="GeneID" id="25561300"/>
<feature type="compositionally biased region" description="Basic and acidic residues" evidence="2">
    <location>
        <begin position="75"/>
        <end position="86"/>
    </location>
</feature>
<dbReference type="RefSeq" id="XP_013761604.1">
    <property type="nucleotide sequence ID" value="XM_013906150.1"/>
</dbReference>
<dbReference type="PANTHER" id="PTHR37028:SF4">
    <property type="entry name" value="ALMS MOTIF DOMAIN-CONTAINING PROTEIN"/>
    <property type="match status" value="1"/>
</dbReference>
<feature type="region of interest" description="Disordered" evidence="2">
    <location>
        <begin position="1"/>
        <end position="20"/>
    </location>
</feature>
<evidence type="ECO:0000256" key="2">
    <source>
        <dbReference type="SAM" id="MobiDB-lite"/>
    </source>
</evidence>
<feature type="region of interest" description="Disordered" evidence="2">
    <location>
        <begin position="189"/>
        <end position="213"/>
    </location>
</feature>
<feature type="coiled-coil region" evidence="1">
    <location>
        <begin position="213"/>
        <end position="240"/>
    </location>
</feature>
<feature type="region of interest" description="Disordered" evidence="2">
    <location>
        <begin position="75"/>
        <end position="116"/>
    </location>
</feature>
<dbReference type="Proteomes" id="UP000054408">
    <property type="component" value="Unassembled WGS sequence"/>
</dbReference>
<keyword evidence="1" id="KW-0175">Coiled coil</keyword>
<name>A0A0L0DQX4_THETB</name>
<organism evidence="3 4">
    <name type="scientific">Thecamonas trahens ATCC 50062</name>
    <dbReference type="NCBI Taxonomy" id="461836"/>
    <lineage>
        <taxon>Eukaryota</taxon>
        <taxon>Apusozoa</taxon>
        <taxon>Apusomonadida</taxon>
        <taxon>Apusomonadidae</taxon>
        <taxon>Thecamonas</taxon>
    </lineage>
</organism>
<dbReference type="OrthoDB" id="78067at2759"/>
<accession>A0A0L0DQX4</accession>
<proteinExistence type="predicted"/>
<dbReference type="EMBL" id="GL349438">
    <property type="protein sequence ID" value="KNC54704.1"/>
    <property type="molecule type" value="Genomic_DNA"/>
</dbReference>
<feature type="region of interest" description="Disordered" evidence="2">
    <location>
        <begin position="27"/>
        <end position="50"/>
    </location>
</feature>